<dbReference type="Proteomes" id="UP000276888">
    <property type="component" value="Chromosome"/>
</dbReference>
<dbReference type="PANTHER" id="PTHR42736">
    <property type="entry name" value="PROTEIN-GLUTAMINE GAMMA-GLUTAMYLTRANSFERASE"/>
    <property type="match status" value="1"/>
</dbReference>
<feature type="transmembrane region" description="Helical" evidence="2">
    <location>
        <begin position="610"/>
        <end position="630"/>
    </location>
</feature>
<dbReference type="InterPro" id="IPR038765">
    <property type="entry name" value="Papain-like_cys_pep_sf"/>
</dbReference>
<organism evidence="4 5">
    <name type="scientific">Microbacterium lemovicicum</name>
    <dbReference type="NCBI Taxonomy" id="1072463"/>
    <lineage>
        <taxon>Bacteria</taxon>
        <taxon>Bacillati</taxon>
        <taxon>Actinomycetota</taxon>
        <taxon>Actinomycetes</taxon>
        <taxon>Micrococcales</taxon>
        <taxon>Microbacteriaceae</taxon>
        <taxon>Microbacterium</taxon>
    </lineage>
</organism>
<dbReference type="InterPro" id="IPR021878">
    <property type="entry name" value="TgpA_N"/>
</dbReference>
<keyword evidence="4" id="KW-0012">Acyltransferase</keyword>
<evidence type="ECO:0000313" key="4">
    <source>
        <dbReference type="EMBL" id="AZS37720.1"/>
    </source>
</evidence>
<feature type="compositionally biased region" description="Low complexity" evidence="1">
    <location>
        <begin position="565"/>
        <end position="582"/>
    </location>
</feature>
<protein>
    <submittedName>
        <fullName evidence="4">Protein-glutamine gamma-glutamyltransferase</fullName>
        <ecNumber evidence="4">2.3.2.13</ecNumber>
    </submittedName>
</protein>
<evidence type="ECO:0000259" key="3">
    <source>
        <dbReference type="SMART" id="SM00460"/>
    </source>
</evidence>
<dbReference type="GO" id="GO:0003810">
    <property type="term" value="F:protein-glutamine gamma-glutamyltransferase activity"/>
    <property type="evidence" value="ECO:0007669"/>
    <property type="project" value="UniProtKB-EC"/>
</dbReference>
<feature type="transmembrane region" description="Helical" evidence="2">
    <location>
        <begin position="153"/>
        <end position="170"/>
    </location>
</feature>
<dbReference type="SMART" id="SM00460">
    <property type="entry name" value="TGc"/>
    <property type="match status" value="1"/>
</dbReference>
<sequence length="758" mass="78985">MSSPEIRTRRPAELALTIGVFVAVFASLLPLLRVVESGSWVPGAVVLSAIILAIGYICRWFRLPAVAVSLVEAVVWVVIVTVSFLRDTALFGLIPTPESVRRVPDLLRSAFDAIVQGAAPLPPEAGLTFFIVAAMGLLTIVIDHVVLTARMPLLAAVGLIAISLIPSIAVPGPINVVAFVLLAVAILFLLRIEVRSRHRSKAAPQTSRSVAGGVGATAIGIGAIGVVVALVATPLLPAPVTAGGVGNGIGASIDPTLSLGDDLRRPADVDVLRVRTSAPSAPYLRAVTLSTFDGDVWQPDRSRTLPLGDADSLGPVTVDDGITLTENSTLVEVQNLVTPWLPVAFPAVEVTGLNGDWGAVPANRTVVSRDGSSQGQQYRIVTDQPRPTLEQIRARSADGAGLGPELLALPADLPPVIAQTAAEVTGASSSDYDKLHDLQSWFRGSDFRYSLEAPVEEGFDGSGADAVADFLDVKEGYCVHYASAFALMARTLGMPSRIVVGYLPGTSTGEMQEKQTVYTVQSGQLHAWPEVFFGGVGWVQFEPTNSLGVPTNFASETLATGNPGETPETAPEPAASASPLSTIDPLDDGLPSGDVQAGATRSATAAVPTVSLVLGILLALAIPAILRVLLRRRLVASARKGDAAAAWRSIQDQALDLGIAVPASESARLLGARLVAEHGAPSDAMSVLVQAIERASYAPGHRLHPERGQEMTDAAAAVRGSMLRSVAPARRLLAVAAPRSLVVRPGSVYAGTVQAGSR</sequence>
<feature type="transmembrane region" description="Helical" evidence="2">
    <location>
        <begin position="176"/>
        <end position="194"/>
    </location>
</feature>
<dbReference type="EMBL" id="CP031423">
    <property type="protein sequence ID" value="AZS37720.1"/>
    <property type="molecule type" value="Genomic_DNA"/>
</dbReference>
<dbReference type="RefSeq" id="WP_241240134.1">
    <property type="nucleotide sequence ID" value="NZ_CP031423.1"/>
</dbReference>
<keyword evidence="2" id="KW-1133">Transmembrane helix</keyword>
<dbReference type="AlphaFoldDB" id="A0A3Q9IZD9"/>
<keyword evidence="5" id="KW-1185">Reference proteome</keyword>
<feature type="transmembrane region" description="Helical" evidence="2">
    <location>
        <begin position="127"/>
        <end position="146"/>
    </location>
</feature>
<feature type="domain" description="Transglutaminase-like" evidence="3">
    <location>
        <begin position="470"/>
        <end position="545"/>
    </location>
</feature>
<reference evidence="4 5" key="1">
    <citation type="submission" date="2018-08" db="EMBL/GenBank/DDBJ databases">
        <title>Microbacterium lemovicicum sp. nov., a bacterium isolated from a natural uranium-rich soil.</title>
        <authorList>
            <person name="ORTET P."/>
        </authorList>
    </citation>
    <scope>NUCLEOTIDE SEQUENCE [LARGE SCALE GENOMIC DNA]</scope>
    <source>
        <strain evidence="4 5">Viu22</strain>
    </source>
</reference>
<dbReference type="SUPFAM" id="SSF54001">
    <property type="entry name" value="Cysteine proteinases"/>
    <property type="match status" value="1"/>
</dbReference>
<feature type="transmembrane region" description="Helical" evidence="2">
    <location>
        <begin position="214"/>
        <end position="236"/>
    </location>
</feature>
<evidence type="ECO:0000256" key="1">
    <source>
        <dbReference type="SAM" id="MobiDB-lite"/>
    </source>
</evidence>
<dbReference type="Pfam" id="PF11992">
    <property type="entry name" value="TgpA_N"/>
    <property type="match status" value="1"/>
</dbReference>
<evidence type="ECO:0000313" key="5">
    <source>
        <dbReference type="Proteomes" id="UP000276888"/>
    </source>
</evidence>
<keyword evidence="4" id="KW-0808">Transferase</keyword>
<gene>
    <name evidence="4" type="primary">tgpA</name>
    <name evidence="4" type="ORF">CVS47_02365</name>
</gene>
<dbReference type="KEGG" id="mlv:CVS47_02365"/>
<dbReference type="InterPro" id="IPR002931">
    <property type="entry name" value="Transglutaminase-like"/>
</dbReference>
<feature type="transmembrane region" description="Helical" evidence="2">
    <location>
        <begin position="38"/>
        <end position="58"/>
    </location>
</feature>
<accession>A0A3Q9IZD9</accession>
<proteinExistence type="predicted"/>
<dbReference type="EC" id="2.3.2.13" evidence="4"/>
<keyword evidence="2" id="KW-0812">Transmembrane</keyword>
<feature type="transmembrane region" description="Helical" evidence="2">
    <location>
        <begin position="12"/>
        <end position="32"/>
    </location>
</feature>
<name>A0A3Q9IZD9_9MICO</name>
<evidence type="ECO:0000256" key="2">
    <source>
        <dbReference type="SAM" id="Phobius"/>
    </source>
</evidence>
<dbReference type="Pfam" id="PF01841">
    <property type="entry name" value="Transglut_core"/>
    <property type="match status" value="1"/>
</dbReference>
<feature type="region of interest" description="Disordered" evidence="1">
    <location>
        <begin position="552"/>
        <end position="591"/>
    </location>
</feature>
<dbReference type="Gene3D" id="3.10.620.30">
    <property type="match status" value="1"/>
</dbReference>
<keyword evidence="2" id="KW-0472">Membrane</keyword>
<feature type="transmembrane region" description="Helical" evidence="2">
    <location>
        <begin position="65"/>
        <end position="85"/>
    </location>
</feature>
<dbReference type="PANTHER" id="PTHR42736:SF1">
    <property type="entry name" value="PROTEIN-GLUTAMINE GAMMA-GLUTAMYLTRANSFERASE"/>
    <property type="match status" value="1"/>
</dbReference>
<dbReference type="InterPro" id="IPR052901">
    <property type="entry name" value="Bact_TGase-like"/>
</dbReference>